<evidence type="ECO:0000256" key="1">
    <source>
        <dbReference type="SAM" id="MobiDB-lite"/>
    </source>
</evidence>
<dbReference type="RefSeq" id="WP_345507242.1">
    <property type="nucleotide sequence ID" value="NZ_BAABIW010000014.1"/>
</dbReference>
<reference evidence="4" key="1">
    <citation type="journal article" date="2019" name="Int. J. Syst. Evol. Microbiol.">
        <title>The Global Catalogue of Microorganisms (GCM) 10K type strain sequencing project: providing services to taxonomists for standard genome sequencing and annotation.</title>
        <authorList>
            <consortium name="The Broad Institute Genomics Platform"/>
            <consortium name="The Broad Institute Genome Sequencing Center for Infectious Disease"/>
            <person name="Wu L."/>
            <person name="Ma J."/>
        </authorList>
    </citation>
    <scope>NUCLEOTIDE SEQUENCE [LARGE SCALE GENOMIC DNA]</scope>
    <source>
        <strain evidence="4">JCM 17687</strain>
    </source>
</reference>
<comment type="caution">
    <text evidence="3">The sequence shown here is derived from an EMBL/GenBank/DDBJ whole genome shotgun (WGS) entry which is preliminary data.</text>
</comment>
<dbReference type="EMBL" id="BAABIW010000014">
    <property type="protein sequence ID" value="GAA5025857.1"/>
    <property type="molecule type" value="Genomic_DNA"/>
</dbReference>
<name>A0ABP9JCF5_9MICO</name>
<gene>
    <name evidence="3" type="ORF">GCM10023258_19100</name>
</gene>
<dbReference type="InterPro" id="IPR036291">
    <property type="entry name" value="NAD(P)-bd_dom_sf"/>
</dbReference>
<dbReference type="Proteomes" id="UP001500427">
    <property type="component" value="Unassembled WGS sequence"/>
</dbReference>
<feature type="domain" description="Ketoreductase" evidence="2">
    <location>
        <begin position="21"/>
        <end position="184"/>
    </location>
</feature>
<dbReference type="InterPro" id="IPR057326">
    <property type="entry name" value="KR_dom"/>
</dbReference>
<protein>
    <submittedName>
        <fullName evidence="3">NAD-dependent epimerase/dehydratase family protein</fullName>
    </submittedName>
</protein>
<evidence type="ECO:0000313" key="4">
    <source>
        <dbReference type="Proteomes" id="UP001500427"/>
    </source>
</evidence>
<evidence type="ECO:0000313" key="3">
    <source>
        <dbReference type="EMBL" id="GAA5025857.1"/>
    </source>
</evidence>
<sequence>MTDRGTTDRGTTDRGTTDRGTTVLVTGGAGFIGSHVVEALVAAGRRVRVLDSLRADVHGTDPDLTVLETLGDAVDLHVGDVTGRHDVEAALDGCDVVVHLAAKVGLGVDFDDTEDYVHSNVTGTAVLLAATARRAVHRLVLASSMVVYGDGDYLDAQGRVVRPLPRSPADLRDGRFDPVGPGGEPLLPTLVGEESVLAPQNVYAATKLHQEHLAQAWARSTPGRAALLRFHNVYGPRMPMDTPYAGVASIFRSALERGEAPQVFEDGRQRRDLVHVRDVADAVVHAAGWTGTAEAGCARAFNVGSGVVHTVGELATALSGALGGPAPEVTGAFRLGDVRHVTASSARIGAELGWRARIAFDDGVAELAAAPLRRAVRT</sequence>
<dbReference type="PANTHER" id="PTHR43245:SF13">
    <property type="entry name" value="UDP-D-APIOSE_UDP-D-XYLOSE SYNTHASE 2"/>
    <property type="match status" value="1"/>
</dbReference>
<dbReference type="InterPro" id="IPR050177">
    <property type="entry name" value="Lipid_A_modif_metabolic_enz"/>
</dbReference>
<feature type="compositionally biased region" description="Basic and acidic residues" evidence="1">
    <location>
        <begin position="1"/>
        <end position="17"/>
    </location>
</feature>
<dbReference type="InterPro" id="IPR001509">
    <property type="entry name" value="Epimerase_deHydtase"/>
</dbReference>
<feature type="region of interest" description="Disordered" evidence="1">
    <location>
        <begin position="1"/>
        <end position="20"/>
    </location>
</feature>
<dbReference type="Gene3D" id="3.40.50.720">
    <property type="entry name" value="NAD(P)-binding Rossmann-like Domain"/>
    <property type="match status" value="1"/>
</dbReference>
<dbReference type="SUPFAM" id="SSF51735">
    <property type="entry name" value="NAD(P)-binding Rossmann-fold domains"/>
    <property type="match status" value="1"/>
</dbReference>
<dbReference type="PANTHER" id="PTHR43245">
    <property type="entry name" value="BIFUNCTIONAL POLYMYXIN RESISTANCE PROTEIN ARNA"/>
    <property type="match status" value="1"/>
</dbReference>
<keyword evidence="4" id="KW-1185">Reference proteome</keyword>
<organism evidence="3 4">
    <name type="scientific">Terrabacter aeriphilus</name>
    <dbReference type="NCBI Taxonomy" id="515662"/>
    <lineage>
        <taxon>Bacteria</taxon>
        <taxon>Bacillati</taxon>
        <taxon>Actinomycetota</taxon>
        <taxon>Actinomycetes</taxon>
        <taxon>Micrococcales</taxon>
        <taxon>Intrasporangiaceae</taxon>
        <taxon>Terrabacter</taxon>
    </lineage>
</organism>
<dbReference type="SMART" id="SM00822">
    <property type="entry name" value="PKS_KR"/>
    <property type="match status" value="1"/>
</dbReference>
<dbReference type="Pfam" id="PF01370">
    <property type="entry name" value="Epimerase"/>
    <property type="match status" value="2"/>
</dbReference>
<proteinExistence type="predicted"/>
<accession>A0ABP9JCF5</accession>
<evidence type="ECO:0000259" key="2">
    <source>
        <dbReference type="SMART" id="SM00822"/>
    </source>
</evidence>